<reference evidence="1 2" key="2">
    <citation type="submission" date="2007-04" db="EMBL/GenBank/DDBJ databases">
        <title>Draft genome sequence of Dorea longicatena (DSM 13814).</title>
        <authorList>
            <person name="Sudarsanam P."/>
            <person name="Ley R."/>
            <person name="Guruge J."/>
            <person name="Turnbaugh P.J."/>
            <person name="Mahowald M."/>
            <person name="Liep D."/>
            <person name="Gordon J."/>
        </authorList>
    </citation>
    <scope>NUCLEOTIDE SEQUENCE [LARGE SCALE GENOMIC DNA]</scope>
    <source>
        <strain evidence="1 2">DSM 13814</strain>
    </source>
</reference>
<evidence type="ECO:0000313" key="1">
    <source>
        <dbReference type="EMBL" id="EDM63954.1"/>
    </source>
</evidence>
<accession>A6BEB5</accession>
<comment type="caution">
    <text evidence="1">The sequence shown here is derived from an EMBL/GenBank/DDBJ whole genome shotgun (WGS) entry which is preliminary data.</text>
</comment>
<dbReference type="AlphaFoldDB" id="A6BEB5"/>
<gene>
    <name evidence="1" type="ORF">DORLON_00631</name>
</gene>
<dbReference type="EMBL" id="AAXB02000002">
    <property type="protein sequence ID" value="EDM63954.1"/>
    <property type="molecule type" value="Genomic_DNA"/>
</dbReference>
<organism evidence="1 2">
    <name type="scientific">Dorea longicatena DSM 13814</name>
    <dbReference type="NCBI Taxonomy" id="411462"/>
    <lineage>
        <taxon>Bacteria</taxon>
        <taxon>Bacillati</taxon>
        <taxon>Bacillota</taxon>
        <taxon>Clostridia</taxon>
        <taxon>Lachnospirales</taxon>
        <taxon>Lachnospiraceae</taxon>
        <taxon>Dorea</taxon>
    </lineage>
</organism>
<protein>
    <submittedName>
        <fullName evidence="1">Uncharacterized protein</fullName>
    </submittedName>
</protein>
<proteinExistence type="predicted"/>
<sequence length="48" mass="5584">MAMRMRCIIPGLHVTEMQLEDLQPAAVEEMKDAVQVWQEIIQETEADR</sequence>
<name>A6BEB5_9FIRM</name>
<dbReference type="HOGENOM" id="CLU_3152159_0_0_9"/>
<dbReference type="Proteomes" id="UP000004016">
    <property type="component" value="Unassembled WGS sequence"/>
</dbReference>
<evidence type="ECO:0000313" key="2">
    <source>
        <dbReference type="Proteomes" id="UP000004016"/>
    </source>
</evidence>
<reference evidence="1 2" key="1">
    <citation type="submission" date="2007-03" db="EMBL/GenBank/DDBJ databases">
        <authorList>
            <person name="Fulton L."/>
            <person name="Clifton S."/>
            <person name="Fulton B."/>
            <person name="Xu J."/>
            <person name="Minx P."/>
            <person name="Pepin K.H."/>
            <person name="Johnson M."/>
            <person name="Thiruvilangam P."/>
            <person name="Bhonagiri V."/>
            <person name="Nash W.E."/>
            <person name="Mardis E.R."/>
            <person name="Wilson R.K."/>
        </authorList>
    </citation>
    <scope>NUCLEOTIDE SEQUENCE [LARGE SCALE GENOMIC DNA]</scope>
    <source>
        <strain evidence="1 2">DSM 13814</strain>
    </source>
</reference>